<protein>
    <submittedName>
        <fullName evidence="2">Uncharacterized protein</fullName>
    </submittedName>
</protein>
<proteinExistence type="predicted"/>
<evidence type="ECO:0000313" key="3">
    <source>
        <dbReference type="Proteomes" id="UP001054889"/>
    </source>
</evidence>
<dbReference type="EMBL" id="BQKI01000082">
    <property type="protein sequence ID" value="GJN31634.1"/>
    <property type="molecule type" value="Genomic_DNA"/>
</dbReference>
<dbReference type="AlphaFoldDB" id="A0AAV5G0W2"/>
<name>A0AAV5G0W2_ELECO</name>
<reference evidence="2" key="2">
    <citation type="submission" date="2021-12" db="EMBL/GenBank/DDBJ databases">
        <title>Resequencing data analysis of finger millet.</title>
        <authorList>
            <person name="Hatakeyama M."/>
            <person name="Aluri S."/>
            <person name="Balachadran M.T."/>
            <person name="Sivarajan S.R."/>
            <person name="Poveda L."/>
            <person name="Shimizu-Inatsugi R."/>
            <person name="Schlapbach R."/>
            <person name="Sreeman S.M."/>
            <person name="Shimizu K.K."/>
        </authorList>
    </citation>
    <scope>NUCLEOTIDE SEQUENCE</scope>
</reference>
<dbReference type="EMBL" id="BQKI01000199">
    <property type="protein sequence ID" value="GJN40776.1"/>
    <property type="molecule type" value="Genomic_DNA"/>
</dbReference>
<dbReference type="PANTHER" id="PTHR33116">
    <property type="entry name" value="REVERSE TRANSCRIPTASE ZINC-BINDING DOMAIN-CONTAINING PROTEIN-RELATED-RELATED"/>
    <property type="match status" value="1"/>
</dbReference>
<evidence type="ECO:0000313" key="2">
    <source>
        <dbReference type="EMBL" id="GJN40776.1"/>
    </source>
</evidence>
<organism evidence="2 3">
    <name type="scientific">Eleusine coracana subsp. coracana</name>
    <dbReference type="NCBI Taxonomy" id="191504"/>
    <lineage>
        <taxon>Eukaryota</taxon>
        <taxon>Viridiplantae</taxon>
        <taxon>Streptophyta</taxon>
        <taxon>Embryophyta</taxon>
        <taxon>Tracheophyta</taxon>
        <taxon>Spermatophyta</taxon>
        <taxon>Magnoliopsida</taxon>
        <taxon>Liliopsida</taxon>
        <taxon>Poales</taxon>
        <taxon>Poaceae</taxon>
        <taxon>PACMAD clade</taxon>
        <taxon>Chloridoideae</taxon>
        <taxon>Cynodonteae</taxon>
        <taxon>Eleusininae</taxon>
        <taxon>Eleusine</taxon>
    </lineage>
</organism>
<dbReference type="Proteomes" id="UP001054889">
    <property type="component" value="Unassembled WGS sequence"/>
</dbReference>
<gene>
    <name evidence="2" type="primary">gn00074</name>
    <name evidence="1" type="synonym">gb20053</name>
    <name evidence="1" type="ORF">PR202_gb20053</name>
    <name evidence="2" type="ORF">PR202_gn00074</name>
</gene>
<evidence type="ECO:0000313" key="1">
    <source>
        <dbReference type="EMBL" id="GJN31634.1"/>
    </source>
</evidence>
<reference evidence="2" key="1">
    <citation type="journal article" date="2018" name="DNA Res.">
        <title>Multiple hybrid de novo genome assembly of finger millet, an orphan allotetraploid crop.</title>
        <authorList>
            <person name="Hatakeyama M."/>
            <person name="Aluri S."/>
            <person name="Balachadran M.T."/>
            <person name="Sivarajan S.R."/>
            <person name="Patrignani A."/>
            <person name="Gruter S."/>
            <person name="Poveda L."/>
            <person name="Shimizu-Inatsugi R."/>
            <person name="Baeten J."/>
            <person name="Francoijs K.J."/>
            <person name="Nataraja K.N."/>
            <person name="Reddy Y.A.N."/>
            <person name="Phadnis S."/>
            <person name="Ravikumar R.L."/>
            <person name="Schlapbach R."/>
            <person name="Sreeman S.M."/>
            <person name="Shimizu K.K."/>
        </authorList>
    </citation>
    <scope>NUCLEOTIDE SEQUENCE</scope>
</reference>
<sequence length="70" mass="8107">MLIYALMADKIPSWLIEELESICRRFLWVGGDNEIKDKCMVNWSLICSPKEYGGLGVLDFKLADFTLHLR</sequence>
<comment type="caution">
    <text evidence="2">The sequence shown here is derived from an EMBL/GenBank/DDBJ whole genome shotgun (WGS) entry which is preliminary data.</text>
</comment>
<keyword evidence="3" id="KW-1185">Reference proteome</keyword>
<dbReference type="PANTHER" id="PTHR33116:SF78">
    <property type="entry name" value="OS12G0587133 PROTEIN"/>
    <property type="match status" value="1"/>
</dbReference>
<accession>A0AAV5G0W2</accession>